<sequence length="448" mass="49036">MNAQRGMSRRDALKTGAAIAAGAAMHRPSFAANDRLDVAFIGVGGRGGANLRSVTKQTLVGVNVVALCDVNNSSLGAAAQQHPGAKTFSDFRRLYDDLKNIDAVVVSTTEHTHAFATLPALQLKKPVYCEKPLTHNIGEARRIMQAAKEAGVPTQMGTQIHASSNYRRIVELVQAGAIGPVREAHVWVGRAWGLQSEEDAKVNKDIVYVTEPPTAQVTPPPEIDWDLWIGPAPMRPYSDVYLPGPKWYRWWDFGSGTMSDLGSHFNDLPFWALNLEAPTTIEAFGPPPHVDLAPASMSVRYEFPARGDMPACTMHWYQGTHKPQILLDGGIPSKGSGMLFIGDNGMLLCDYGTHTLLPTEKFKDFQPPKPTIPDSPGQHEEWVLACKNGTPTSSPFSYAGLLTITNHLGNVAYRAGKKLEWDHVNGRVRNAPEAEQFVSRKPREGWSL</sequence>
<evidence type="ECO:0000313" key="3">
    <source>
        <dbReference type="EMBL" id="QDT52909.1"/>
    </source>
</evidence>
<dbReference type="Gene3D" id="3.30.360.10">
    <property type="entry name" value="Dihydrodipicolinate Reductase, domain 2"/>
    <property type="match status" value="1"/>
</dbReference>
<dbReference type="PROSITE" id="PS51318">
    <property type="entry name" value="TAT"/>
    <property type="match status" value="1"/>
</dbReference>
<dbReference type="SUPFAM" id="SSF51735">
    <property type="entry name" value="NAD(P)-binding Rossmann-fold domains"/>
    <property type="match status" value="1"/>
</dbReference>
<name>A0A517S9V4_9PLAN</name>
<organism evidence="3 4">
    <name type="scientific">Caulifigura coniformis</name>
    <dbReference type="NCBI Taxonomy" id="2527983"/>
    <lineage>
        <taxon>Bacteria</taxon>
        <taxon>Pseudomonadati</taxon>
        <taxon>Planctomycetota</taxon>
        <taxon>Planctomycetia</taxon>
        <taxon>Planctomycetales</taxon>
        <taxon>Planctomycetaceae</taxon>
        <taxon>Caulifigura</taxon>
    </lineage>
</organism>
<dbReference type="InterPro" id="IPR006311">
    <property type="entry name" value="TAT_signal"/>
</dbReference>
<dbReference type="InParanoid" id="A0A517S9V4"/>
<dbReference type="InterPro" id="IPR036291">
    <property type="entry name" value="NAD(P)-bd_dom_sf"/>
</dbReference>
<dbReference type="RefSeq" id="WP_145027656.1">
    <property type="nucleotide sequence ID" value="NZ_CP036271.1"/>
</dbReference>
<dbReference type="Proteomes" id="UP000315700">
    <property type="component" value="Chromosome"/>
</dbReference>
<dbReference type="OrthoDB" id="255433at2"/>
<keyword evidence="4" id="KW-1185">Reference proteome</keyword>
<dbReference type="PANTHER" id="PTHR43818:SF10">
    <property type="entry name" value="NADH-DEPENDENT DEHYDROGENASE-RELATED"/>
    <property type="match status" value="1"/>
</dbReference>
<feature type="domain" description="Gfo/Idh/MocA-like oxidoreductase N-terminal" evidence="1">
    <location>
        <begin position="37"/>
        <end position="157"/>
    </location>
</feature>
<proteinExistence type="predicted"/>
<gene>
    <name evidence="3" type="primary">iolG_4</name>
    <name evidence="3" type="ORF">Pan44_09220</name>
</gene>
<dbReference type="InterPro" id="IPR000683">
    <property type="entry name" value="Gfo/Idh/MocA-like_OxRdtase_N"/>
</dbReference>
<evidence type="ECO:0000313" key="4">
    <source>
        <dbReference type="Proteomes" id="UP000315700"/>
    </source>
</evidence>
<dbReference type="Pfam" id="PF19051">
    <property type="entry name" value="GFO_IDH_MocA_C2"/>
    <property type="match status" value="1"/>
</dbReference>
<dbReference type="InterPro" id="IPR050463">
    <property type="entry name" value="Gfo/Idh/MocA_oxidrdct_glycsds"/>
</dbReference>
<reference evidence="3 4" key="1">
    <citation type="submission" date="2019-02" db="EMBL/GenBank/DDBJ databases">
        <title>Deep-cultivation of Planctomycetes and their phenomic and genomic characterization uncovers novel biology.</title>
        <authorList>
            <person name="Wiegand S."/>
            <person name="Jogler M."/>
            <person name="Boedeker C."/>
            <person name="Pinto D."/>
            <person name="Vollmers J."/>
            <person name="Rivas-Marin E."/>
            <person name="Kohn T."/>
            <person name="Peeters S.H."/>
            <person name="Heuer A."/>
            <person name="Rast P."/>
            <person name="Oberbeckmann S."/>
            <person name="Bunk B."/>
            <person name="Jeske O."/>
            <person name="Meyerdierks A."/>
            <person name="Storesund J.E."/>
            <person name="Kallscheuer N."/>
            <person name="Luecker S."/>
            <person name="Lage O.M."/>
            <person name="Pohl T."/>
            <person name="Merkel B.J."/>
            <person name="Hornburger P."/>
            <person name="Mueller R.-W."/>
            <person name="Bruemmer F."/>
            <person name="Labrenz M."/>
            <person name="Spormann A.M."/>
            <person name="Op den Camp H."/>
            <person name="Overmann J."/>
            <person name="Amann R."/>
            <person name="Jetten M.S.M."/>
            <person name="Mascher T."/>
            <person name="Medema M.H."/>
            <person name="Devos D.P."/>
            <person name="Kaster A.-K."/>
            <person name="Ovreas L."/>
            <person name="Rohde M."/>
            <person name="Galperin M.Y."/>
            <person name="Jogler C."/>
        </authorList>
    </citation>
    <scope>NUCLEOTIDE SEQUENCE [LARGE SCALE GENOMIC DNA]</scope>
    <source>
        <strain evidence="3 4">Pan44</strain>
    </source>
</reference>
<dbReference type="InterPro" id="IPR043906">
    <property type="entry name" value="Gfo/Idh/MocA_OxRdtase_bact_C"/>
</dbReference>
<dbReference type="KEGG" id="ccos:Pan44_09220"/>
<keyword evidence="3" id="KW-0560">Oxidoreductase</keyword>
<feature type="domain" description="Gfo/Idh/MocA-like oxidoreductase bacterial type C-terminal" evidence="2">
    <location>
        <begin position="215"/>
        <end position="447"/>
    </location>
</feature>
<evidence type="ECO:0000259" key="1">
    <source>
        <dbReference type="Pfam" id="PF01408"/>
    </source>
</evidence>
<dbReference type="GO" id="GO:0050112">
    <property type="term" value="F:inositol 2-dehydrogenase (NAD+) activity"/>
    <property type="evidence" value="ECO:0007669"/>
    <property type="project" value="UniProtKB-EC"/>
</dbReference>
<dbReference type="SUPFAM" id="SSF55347">
    <property type="entry name" value="Glyceraldehyde-3-phosphate dehydrogenase-like, C-terminal domain"/>
    <property type="match status" value="1"/>
</dbReference>
<dbReference type="Pfam" id="PF01408">
    <property type="entry name" value="GFO_IDH_MocA"/>
    <property type="match status" value="1"/>
</dbReference>
<dbReference type="AlphaFoldDB" id="A0A517S9V4"/>
<dbReference type="PANTHER" id="PTHR43818">
    <property type="entry name" value="BCDNA.GH03377"/>
    <property type="match status" value="1"/>
</dbReference>
<dbReference type="EC" id="1.1.1.18" evidence="3"/>
<dbReference type="Gene3D" id="3.40.50.720">
    <property type="entry name" value="NAD(P)-binding Rossmann-like Domain"/>
    <property type="match status" value="1"/>
</dbReference>
<accession>A0A517S9V4</accession>
<evidence type="ECO:0000259" key="2">
    <source>
        <dbReference type="Pfam" id="PF19051"/>
    </source>
</evidence>
<protein>
    <submittedName>
        <fullName evidence="3">Inositol 2-dehydrogenase</fullName>
        <ecNumber evidence="3">1.1.1.18</ecNumber>
    </submittedName>
</protein>
<dbReference type="GO" id="GO:0000166">
    <property type="term" value="F:nucleotide binding"/>
    <property type="evidence" value="ECO:0007669"/>
    <property type="project" value="InterPro"/>
</dbReference>
<dbReference type="EMBL" id="CP036271">
    <property type="protein sequence ID" value="QDT52909.1"/>
    <property type="molecule type" value="Genomic_DNA"/>
</dbReference>